<feature type="transmembrane region" description="Helical" evidence="11">
    <location>
        <begin position="135"/>
        <end position="154"/>
    </location>
</feature>
<dbReference type="Pfam" id="PF06580">
    <property type="entry name" value="His_kinase"/>
    <property type="match status" value="1"/>
</dbReference>
<dbReference type="InterPro" id="IPR050640">
    <property type="entry name" value="Bact_2-comp_sensor_kinase"/>
</dbReference>
<keyword evidence="14" id="KW-1185">Reference proteome</keyword>
<feature type="transmembrane region" description="Helical" evidence="11">
    <location>
        <begin position="166"/>
        <end position="186"/>
    </location>
</feature>
<dbReference type="GO" id="GO:0005886">
    <property type="term" value="C:plasma membrane"/>
    <property type="evidence" value="ECO:0007669"/>
    <property type="project" value="UniProtKB-SubCell"/>
</dbReference>
<organism evidence="13 14">
    <name type="scientific">Clostridium estertheticum subsp. estertheticum</name>
    <dbReference type="NCBI Taxonomy" id="1552"/>
    <lineage>
        <taxon>Bacteria</taxon>
        <taxon>Bacillati</taxon>
        <taxon>Bacillota</taxon>
        <taxon>Clostridia</taxon>
        <taxon>Eubacteriales</taxon>
        <taxon>Clostridiaceae</taxon>
        <taxon>Clostridium</taxon>
    </lineage>
</organism>
<evidence type="ECO:0000256" key="1">
    <source>
        <dbReference type="ARBA" id="ARBA00004651"/>
    </source>
</evidence>
<keyword evidence="4 11" id="KW-0812">Transmembrane</keyword>
<dbReference type="Gene3D" id="1.10.1760.20">
    <property type="match status" value="1"/>
</dbReference>
<evidence type="ECO:0000256" key="4">
    <source>
        <dbReference type="ARBA" id="ARBA00022692"/>
    </source>
</evidence>
<accession>A0A1J0GJT9</accession>
<dbReference type="RefSeq" id="WP_071613928.1">
    <property type="nucleotide sequence ID" value="NZ_CP015756.1"/>
</dbReference>
<comment type="subcellular location">
    <subcellularLocation>
        <location evidence="1">Cell membrane</location>
        <topology evidence="1">Multi-pass membrane protein</topology>
    </subcellularLocation>
</comment>
<dbReference type="KEGG" id="ceu:A7L45_16945"/>
<evidence type="ECO:0000256" key="9">
    <source>
        <dbReference type="ARBA" id="ARBA00023012"/>
    </source>
</evidence>
<dbReference type="Pfam" id="PF07694">
    <property type="entry name" value="5TM-5TMR_LYT"/>
    <property type="match status" value="1"/>
</dbReference>
<dbReference type="SUPFAM" id="SSF55874">
    <property type="entry name" value="ATPase domain of HSP90 chaperone/DNA topoisomerase II/histidine kinase"/>
    <property type="match status" value="1"/>
</dbReference>
<reference evidence="14" key="1">
    <citation type="journal article" date="2016" name="Front. Microbiol.">
        <title>Complete Genome Sequence of Clostridium estertheticum DSM 8809, a Microbe Identified in Spoiled Vacuum Packed Beef.</title>
        <authorList>
            <person name="Yu Z."/>
            <person name="Gunn L."/>
            <person name="Brennan E."/>
            <person name="Reid R."/>
            <person name="Wall P.G."/>
            <person name="Gaora O.P."/>
            <person name="Hurley D."/>
            <person name="Bolton D."/>
            <person name="Fanning S."/>
        </authorList>
    </citation>
    <scope>NUCLEOTIDE SEQUENCE [LARGE SCALE GENOMIC DNA]</scope>
    <source>
        <strain evidence="14">DSM 8809</strain>
    </source>
</reference>
<dbReference type="PROSITE" id="PS50109">
    <property type="entry name" value="HIS_KIN"/>
    <property type="match status" value="1"/>
</dbReference>
<dbReference type="GO" id="GO:0005524">
    <property type="term" value="F:ATP binding"/>
    <property type="evidence" value="ECO:0007669"/>
    <property type="project" value="UniProtKB-KW"/>
</dbReference>
<evidence type="ECO:0000256" key="2">
    <source>
        <dbReference type="ARBA" id="ARBA00022475"/>
    </source>
</evidence>
<feature type="domain" description="Histidine kinase" evidence="12">
    <location>
        <begin position="445"/>
        <end position="542"/>
    </location>
</feature>
<dbReference type="GO" id="GO:0071555">
    <property type="term" value="P:cell wall organization"/>
    <property type="evidence" value="ECO:0007669"/>
    <property type="project" value="InterPro"/>
</dbReference>
<keyword evidence="9" id="KW-0902">Two-component regulatory system</keyword>
<dbReference type="InterPro" id="IPR003594">
    <property type="entry name" value="HATPase_dom"/>
</dbReference>
<dbReference type="InterPro" id="IPR036890">
    <property type="entry name" value="HATPase_C_sf"/>
</dbReference>
<keyword evidence="5" id="KW-0547">Nucleotide-binding</keyword>
<dbReference type="STRING" id="1552.A7L45_16945"/>
<protein>
    <submittedName>
        <fullName evidence="13">Histidine kinase</fullName>
    </submittedName>
</protein>
<dbReference type="InterPro" id="IPR011620">
    <property type="entry name" value="Sig_transdc_His_kinase_LytS_TM"/>
</dbReference>
<dbReference type="Pfam" id="PF02518">
    <property type="entry name" value="HATPase_c"/>
    <property type="match status" value="1"/>
</dbReference>
<keyword evidence="3" id="KW-0808">Transferase</keyword>
<keyword evidence="10 11" id="KW-0472">Membrane</keyword>
<evidence type="ECO:0000256" key="10">
    <source>
        <dbReference type="ARBA" id="ARBA00023136"/>
    </source>
</evidence>
<sequence>MLYLQLMEGMSLVALTAYIFSHSNTFKKLIKNSINLRDKVIMIISFTILSILGTYIGVDIQPHAIANTRPIGAIVAGMMGGPIVGIIVGAIAGFHRYTLGGFTAVACGIATVIEGLTGGLIRLYLKDKNFSIKTAFIGGSIAETFQMLLILLIAKPFYQSLALEKVIALPMILVNSLGVAIFLDIINRIKIENAKTGAIQAQRVLAISKQTLFYMRLGLSKNTADKIVKIIYKIGIVQGVFIADKKTLLSYCGESLSEILLSHNLGSVFSQNSSKIIKFKDKFKDEVFYCVPLLINENKFEGILGLKVKSEKDLDSYFIEFCQELGSLLSMQIELYTLNKLAEGVQAAELKSLRAQIHPHFFFNALNTISCFCRTDPMKAKDLILDLSNYFRKTLKRDDDFVTLNEEIELIKSYLHIEQARFGPRLKVYFNIPMEILNFKIPVFLLQPLVENSIKHGIHGKKDGGSVFINAEDTSDDIIFEVTDTGVGMNPQKYKEVITKWPGIGLKNVNDRLILLYGPQYGVDIKSVYNEGTRIKIIIPKG</sequence>
<name>A0A1J0GJT9_9CLOT</name>
<keyword evidence="2" id="KW-1003">Cell membrane</keyword>
<gene>
    <name evidence="13" type="ORF">A7L45_16945</name>
</gene>
<proteinExistence type="predicted"/>
<dbReference type="PANTHER" id="PTHR34220">
    <property type="entry name" value="SENSOR HISTIDINE KINASE YPDA"/>
    <property type="match status" value="1"/>
</dbReference>
<keyword evidence="6 13" id="KW-0418">Kinase</keyword>
<dbReference type="EMBL" id="CP015756">
    <property type="protein sequence ID" value="APC41636.1"/>
    <property type="molecule type" value="Genomic_DNA"/>
</dbReference>
<dbReference type="Gene3D" id="3.30.565.10">
    <property type="entry name" value="Histidine kinase-like ATPase, C-terminal domain"/>
    <property type="match status" value="1"/>
</dbReference>
<keyword evidence="7" id="KW-0067">ATP-binding</keyword>
<evidence type="ECO:0000313" key="14">
    <source>
        <dbReference type="Proteomes" id="UP000182569"/>
    </source>
</evidence>
<dbReference type="OrthoDB" id="9809348at2"/>
<evidence type="ECO:0000313" key="13">
    <source>
        <dbReference type="EMBL" id="APC41636.1"/>
    </source>
</evidence>
<dbReference type="InterPro" id="IPR005467">
    <property type="entry name" value="His_kinase_dom"/>
</dbReference>
<evidence type="ECO:0000256" key="3">
    <source>
        <dbReference type="ARBA" id="ARBA00022679"/>
    </source>
</evidence>
<evidence type="ECO:0000256" key="11">
    <source>
        <dbReference type="SAM" id="Phobius"/>
    </source>
</evidence>
<evidence type="ECO:0000256" key="5">
    <source>
        <dbReference type="ARBA" id="ARBA00022741"/>
    </source>
</evidence>
<dbReference type="AlphaFoldDB" id="A0A1J0GJT9"/>
<dbReference type="Proteomes" id="UP000182569">
    <property type="component" value="Chromosome"/>
</dbReference>
<evidence type="ECO:0000259" key="12">
    <source>
        <dbReference type="PROSITE" id="PS50109"/>
    </source>
</evidence>
<keyword evidence="8 11" id="KW-1133">Transmembrane helix</keyword>
<evidence type="ECO:0000256" key="7">
    <source>
        <dbReference type="ARBA" id="ARBA00022840"/>
    </source>
</evidence>
<feature type="transmembrane region" description="Helical" evidence="11">
    <location>
        <begin position="70"/>
        <end position="94"/>
    </location>
</feature>
<dbReference type="PANTHER" id="PTHR34220:SF7">
    <property type="entry name" value="SENSOR HISTIDINE KINASE YPDA"/>
    <property type="match status" value="1"/>
</dbReference>
<evidence type="ECO:0000256" key="6">
    <source>
        <dbReference type="ARBA" id="ARBA00022777"/>
    </source>
</evidence>
<dbReference type="InterPro" id="IPR010559">
    <property type="entry name" value="Sig_transdc_His_kin_internal"/>
</dbReference>
<feature type="transmembrane region" description="Helical" evidence="11">
    <location>
        <begin position="100"/>
        <end position="123"/>
    </location>
</feature>
<feature type="transmembrane region" description="Helical" evidence="11">
    <location>
        <begin position="39"/>
        <end position="58"/>
    </location>
</feature>
<dbReference type="GO" id="GO:0000155">
    <property type="term" value="F:phosphorelay sensor kinase activity"/>
    <property type="evidence" value="ECO:0007669"/>
    <property type="project" value="InterPro"/>
</dbReference>
<evidence type="ECO:0000256" key="8">
    <source>
        <dbReference type="ARBA" id="ARBA00022989"/>
    </source>
</evidence>